<dbReference type="SUPFAM" id="SSF52540">
    <property type="entry name" value="P-loop containing nucleoside triphosphate hydrolases"/>
    <property type="match status" value="1"/>
</dbReference>
<feature type="domain" description="DNA2/NAM7 helicase helicase" evidence="1">
    <location>
        <begin position="216"/>
        <end position="296"/>
    </location>
</feature>
<feature type="non-terminal residue" evidence="2">
    <location>
        <position position="1"/>
    </location>
</feature>
<dbReference type="Pfam" id="PF13086">
    <property type="entry name" value="AAA_11"/>
    <property type="match status" value="1"/>
</dbReference>
<dbReference type="GO" id="GO:0031048">
    <property type="term" value="P:regulatory ncRNA-mediated heterochromatin formation"/>
    <property type="evidence" value="ECO:0007669"/>
    <property type="project" value="TreeGrafter"/>
</dbReference>
<dbReference type="InterPro" id="IPR027417">
    <property type="entry name" value="P-loop_NTPase"/>
</dbReference>
<accession>A0A9N9HWQ3</accession>
<evidence type="ECO:0000313" key="3">
    <source>
        <dbReference type="Proteomes" id="UP000789396"/>
    </source>
</evidence>
<feature type="non-terminal residue" evidence="2">
    <location>
        <position position="387"/>
    </location>
</feature>
<dbReference type="OrthoDB" id="2428478at2759"/>
<evidence type="ECO:0000313" key="2">
    <source>
        <dbReference type="EMBL" id="CAG8709257.1"/>
    </source>
</evidence>
<reference evidence="2" key="1">
    <citation type="submission" date="2021-06" db="EMBL/GenBank/DDBJ databases">
        <authorList>
            <person name="Kallberg Y."/>
            <person name="Tangrot J."/>
            <person name="Rosling A."/>
        </authorList>
    </citation>
    <scope>NUCLEOTIDE SEQUENCE</scope>
    <source>
        <strain evidence="2">IN212</strain>
    </source>
</reference>
<dbReference type="Proteomes" id="UP000789396">
    <property type="component" value="Unassembled WGS sequence"/>
</dbReference>
<comment type="caution">
    <text evidence="2">The sequence shown here is derived from an EMBL/GenBank/DDBJ whole genome shotgun (WGS) entry which is preliminary data.</text>
</comment>
<dbReference type="GO" id="GO:0004386">
    <property type="term" value="F:helicase activity"/>
    <property type="evidence" value="ECO:0007669"/>
    <property type="project" value="InterPro"/>
</dbReference>
<evidence type="ECO:0000259" key="1">
    <source>
        <dbReference type="Pfam" id="PF13086"/>
    </source>
</evidence>
<dbReference type="InterPro" id="IPR045055">
    <property type="entry name" value="DNA2/NAM7-like"/>
</dbReference>
<gene>
    <name evidence="2" type="ORF">RFULGI_LOCUS10747</name>
</gene>
<proteinExistence type="predicted"/>
<dbReference type="InterPro" id="IPR041677">
    <property type="entry name" value="DNA2/NAM7_AAA_11"/>
</dbReference>
<sequence length="387" mass="44549">SDNNIFCEVAFKSPKMNSEKSNRQDFKYKELKRGSLICVIWKRDCLKYELYFGEITKSNESSLNNKEAIVNVCFADHSIYQIACDDIEKGMEHPDRPRRFMVETPNVYFGAYKHILMTLQEMYPYRLPFEQYIMSPLAIQVATPAYTRTSEFKFDLSILLKNPGDSLFLDVQCLDSRVNAIEKLSTQNVSTLNRPQAYALVNTLCSEFSLIQGSRTKSERIKNLEKPEDPKNVQILGATTSGVAKYRSLILHVAPQVMLVEEAGEILEAHVISSLCPSMQHIILIGDHRQLRPHISTKILSMDSQIGKAFKLDRSLFERLINEGMVPSQIIEQRRMRPEIADLIRPIYPALMDAINTTKYPKVRGVKHDLFFFDHRNPEEVESNKFE</sequence>
<organism evidence="2 3">
    <name type="scientific">Racocetra fulgida</name>
    <dbReference type="NCBI Taxonomy" id="60492"/>
    <lineage>
        <taxon>Eukaryota</taxon>
        <taxon>Fungi</taxon>
        <taxon>Fungi incertae sedis</taxon>
        <taxon>Mucoromycota</taxon>
        <taxon>Glomeromycotina</taxon>
        <taxon>Glomeromycetes</taxon>
        <taxon>Diversisporales</taxon>
        <taxon>Gigasporaceae</taxon>
        <taxon>Racocetra</taxon>
    </lineage>
</organism>
<name>A0A9N9HWQ3_9GLOM</name>
<keyword evidence="3" id="KW-1185">Reference proteome</keyword>
<protein>
    <submittedName>
        <fullName evidence="2">11917_t:CDS:1</fullName>
    </submittedName>
</protein>
<dbReference type="AlphaFoldDB" id="A0A9N9HWQ3"/>
<dbReference type="PANTHER" id="PTHR10887:SF341">
    <property type="entry name" value="NFX1-TYPE ZINC FINGER-CONTAINING PROTEIN 1"/>
    <property type="match status" value="1"/>
</dbReference>
<dbReference type="GO" id="GO:0031380">
    <property type="term" value="C:nuclear RNA-directed RNA polymerase complex"/>
    <property type="evidence" value="ECO:0007669"/>
    <property type="project" value="TreeGrafter"/>
</dbReference>
<dbReference type="Gene3D" id="3.40.50.300">
    <property type="entry name" value="P-loop containing nucleotide triphosphate hydrolases"/>
    <property type="match status" value="1"/>
</dbReference>
<dbReference type="PANTHER" id="PTHR10887">
    <property type="entry name" value="DNA2/NAM7 HELICASE FAMILY"/>
    <property type="match status" value="1"/>
</dbReference>
<dbReference type="EMBL" id="CAJVPZ010021914">
    <property type="protein sequence ID" value="CAG8709257.1"/>
    <property type="molecule type" value="Genomic_DNA"/>
</dbReference>